<gene>
    <name evidence="1" type="ORF">MANES_12G003700v8</name>
</gene>
<evidence type="ECO:0000313" key="1">
    <source>
        <dbReference type="EMBL" id="KAG8641564.1"/>
    </source>
</evidence>
<organism evidence="1 2">
    <name type="scientific">Manihot esculenta</name>
    <name type="common">Cassava</name>
    <name type="synonym">Jatropha manihot</name>
    <dbReference type="NCBI Taxonomy" id="3983"/>
    <lineage>
        <taxon>Eukaryota</taxon>
        <taxon>Viridiplantae</taxon>
        <taxon>Streptophyta</taxon>
        <taxon>Embryophyta</taxon>
        <taxon>Tracheophyta</taxon>
        <taxon>Spermatophyta</taxon>
        <taxon>Magnoliopsida</taxon>
        <taxon>eudicotyledons</taxon>
        <taxon>Gunneridae</taxon>
        <taxon>Pentapetalae</taxon>
        <taxon>rosids</taxon>
        <taxon>fabids</taxon>
        <taxon>Malpighiales</taxon>
        <taxon>Euphorbiaceae</taxon>
        <taxon>Crotonoideae</taxon>
        <taxon>Manihoteae</taxon>
        <taxon>Manihot</taxon>
    </lineage>
</organism>
<keyword evidence="2" id="KW-1185">Reference proteome</keyword>
<dbReference type="Proteomes" id="UP000091857">
    <property type="component" value="Chromosome 12"/>
</dbReference>
<accession>A0ACB7GPB0</accession>
<evidence type="ECO:0000313" key="2">
    <source>
        <dbReference type="Proteomes" id="UP000091857"/>
    </source>
</evidence>
<protein>
    <submittedName>
        <fullName evidence="1">Uncharacterized protein</fullName>
    </submittedName>
</protein>
<sequence length="254" mass="27497">MLSPMARCYLLLLVFVSLLSSVAEARVITLQNKCKATIWPAFQVGSELDNVHGEVDGGFELKPGELVNVTAEYYAIVWGRNGCLFNQSGHGTCVTGDCGGVLRCGEASQSMIPVLPVTYAMIYLHEFLPDFYAVSVHNGFNLPISILPYGNPAAECEASSCLTNLNQICPSELQVRSNGSIVACKSPCVAFNKPEFCCIGSRPHIPEYPEIDDCKPTNYSVVFQAACPTAVTSANLELSKASVCWKANYLISFC</sequence>
<proteinExistence type="predicted"/>
<comment type="caution">
    <text evidence="1">The sequence shown here is derived from an EMBL/GenBank/DDBJ whole genome shotgun (WGS) entry which is preliminary data.</text>
</comment>
<name>A0ACB7GPB0_MANES</name>
<reference evidence="2" key="1">
    <citation type="journal article" date="2016" name="Nat. Biotechnol.">
        <title>Sequencing wild and cultivated cassava and related species reveals extensive interspecific hybridization and genetic diversity.</title>
        <authorList>
            <person name="Bredeson J.V."/>
            <person name="Lyons J.B."/>
            <person name="Prochnik S.E."/>
            <person name="Wu G.A."/>
            <person name="Ha C.M."/>
            <person name="Edsinger-Gonzales E."/>
            <person name="Grimwood J."/>
            <person name="Schmutz J."/>
            <person name="Rabbi I.Y."/>
            <person name="Egesi C."/>
            <person name="Nauluvula P."/>
            <person name="Lebot V."/>
            <person name="Ndunguru J."/>
            <person name="Mkamilo G."/>
            <person name="Bart R.S."/>
            <person name="Setter T.L."/>
            <person name="Gleadow R.M."/>
            <person name="Kulakow P."/>
            <person name="Ferguson M.E."/>
            <person name="Rounsley S."/>
            <person name="Rokhsar D.S."/>
        </authorList>
    </citation>
    <scope>NUCLEOTIDE SEQUENCE [LARGE SCALE GENOMIC DNA]</scope>
    <source>
        <strain evidence="2">cv. AM560-2</strain>
    </source>
</reference>
<dbReference type="EMBL" id="CM004398">
    <property type="protein sequence ID" value="KAG8641564.1"/>
    <property type="molecule type" value="Genomic_DNA"/>
</dbReference>